<organism evidence="3 4">
    <name type="scientific">Parapedobacter indicus</name>
    <dbReference type="NCBI Taxonomy" id="1477437"/>
    <lineage>
        <taxon>Bacteria</taxon>
        <taxon>Pseudomonadati</taxon>
        <taxon>Bacteroidota</taxon>
        <taxon>Sphingobacteriia</taxon>
        <taxon>Sphingobacteriales</taxon>
        <taxon>Sphingobacteriaceae</taxon>
        <taxon>Parapedobacter</taxon>
    </lineage>
</organism>
<reference evidence="3 4" key="1">
    <citation type="submission" date="2016-10" db="EMBL/GenBank/DDBJ databases">
        <authorList>
            <person name="de Groot N.N."/>
        </authorList>
    </citation>
    <scope>NUCLEOTIDE SEQUENCE [LARGE SCALE GENOMIC DNA]</scope>
    <source>
        <strain evidence="3 4">RK1</strain>
    </source>
</reference>
<dbReference type="Pfam" id="PF01381">
    <property type="entry name" value="HTH_3"/>
    <property type="match status" value="1"/>
</dbReference>
<feature type="transmembrane region" description="Helical" evidence="1">
    <location>
        <begin position="83"/>
        <end position="102"/>
    </location>
</feature>
<keyword evidence="4" id="KW-1185">Reference proteome</keyword>
<dbReference type="EMBL" id="FOQO01000001">
    <property type="protein sequence ID" value="SFH88707.1"/>
    <property type="molecule type" value="Genomic_DNA"/>
</dbReference>
<dbReference type="CDD" id="cd00093">
    <property type="entry name" value="HTH_XRE"/>
    <property type="match status" value="1"/>
</dbReference>
<evidence type="ECO:0000313" key="3">
    <source>
        <dbReference type="EMBL" id="SFH88707.1"/>
    </source>
</evidence>
<dbReference type="Proteomes" id="UP000198670">
    <property type="component" value="Unassembled WGS sequence"/>
</dbReference>
<dbReference type="PROSITE" id="PS50943">
    <property type="entry name" value="HTH_CROC1"/>
    <property type="match status" value="1"/>
</dbReference>
<evidence type="ECO:0000256" key="1">
    <source>
        <dbReference type="SAM" id="Phobius"/>
    </source>
</evidence>
<dbReference type="STRING" id="1477437.SAMN05444682_101580"/>
<dbReference type="Gene3D" id="1.10.260.40">
    <property type="entry name" value="lambda repressor-like DNA-binding domains"/>
    <property type="match status" value="1"/>
</dbReference>
<proteinExistence type="predicted"/>
<dbReference type="RefSeq" id="WP_090623964.1">
    <property type="nucleotide sequence ID" value="NZ_FOQO01000001.1"/>
</dbReference>
<keyword evidence="1" id="KW-0812">Transmembrane</keyword>
<keyword evidence="1" id="KW-1133">Transmembrane helix</keyword>
<dbReference type="GO" id="GO:0003677">
    <property type="term" value="F:DNA binding"/>
    <property type="evidence" value="ECO:0007669"/>
    <property type="project" value="InterPro"/>
</dbReference>
<dbReference type="AlphaFoldDB" id="A0A1I3DPR2"/>
<feature type="transmembrane region" description="Helical" evidence="1">
    <location>
        <begin position="114"/>
        <end position="133"/>
    </location>
</feature>
<keyword evidence="1" id="KW-0472">Membrane</keyword>
<accession>A0A1I3DPR2</accession>
<dbReference type="SMART" id="SM00530">
    <property type="entry name" value="HTH_XRE"/>
    <property type="match status" value="1"/>
</dbReference>
<dbReference type="SUPFAM" id="SSF47413">
    <property type="entry name" value="lambda repressor-like DNA-binding domains"/>
    <property type="match status" value="1"/>
</dbReference>
<gene>
    <name evidence="3" type="ORF">SAMN05444682_101580</name>
</gene>
<dbReference type="InterPro" id="IPR010982">
    <property type="entry name" value="Lambda_DNA-bd_dom_sf"/>
</dbReference>
<evidence type="ECO:0000313" key="4">
    <source>
        <dbReference type="Proteomes" id="UP000198670"/>
    </source>
</evidence>
<dbReference type="OrthoDB" id="1357763at2"/>
<feature type="domain" description="HTH cro/C1-type" evidence="2">
    <location>
        <begin position="12"/>
        <end position="66"/>
    </location>
</feature>
<sequence>MTDPVKPIGQLVKAGRIEKNYTQQQLAELSGISLRSVQRIESGQVSPRRYTLNLLADILETDFSERQPVPEATSNNFSRERRLILSIGLGLLWLLLGLAYVFQSPFFPETAFELMLYIAGFLTTYLVVLWRLWR</sequence>
<evidence type="ECO:0000259" key="2">
    <source>
        <dbReference type="PROSITE" id="PS50943"/>
    </source>
</evidence>
<name>A0A1I3DPR2_9SPHI</name>
<protein>
    <submittedName>
        <fullName evidence="3">Helix-turn-helix</fullName>
    </submittedName>
</protein>
<dbReference type="InterPro" id="IPR001387">
    <property type="entry name" value="Cro/C1-type_HTH"/>
</dbReference>